<dbReference type="PANTHER" id="PTHR11695:SF294">
    <property type="entry name" value="RETICULON-4-INTERACTING PROTEIN 1, MITOCHONDRIAL"/>
    <property type="match status" value="1"/>
</dbReference>
<dbReference type="PROSITE" id="PS50206">
    <property type="entry name" value="RHODANESE_3"/>
    <property type="match status" value="1"/>
</dbReference>
<dbReference type="CDD" id="cd08267">
    <property type="entry name" value="MDR1"/>
    <property type="match status" value="1"/>
</dbReference>
<evidence type="ECO:0000259" key="1">
    <source>
        <dbReference type="PROSITE" id="PS50206"/>
    </source>
</evidence>
<name>A0A0M0J8S3_9EUKA</name>
<feature type="domain" description="Rhodanese" evidence="1">
    <location>
        <begin position="83"/>
        <end position="159"/>
    </location>
</feature>
<dbReference type="InterPro" id="IPR020843">
    <property type="entry name" value="ER"/>
</dbReference>
<organism evidence="2 3">
    <name type="scientific">Chrysochromulina tobinii</name>
    <dbReference type="NCBI Taxonomy" id="1460289"/>
    <lineage>
        <taxon>Eukaryota</taxon>
        <taxon>Haptista</taxon>
        <taxon>Haptophyta</taxon>
        <taxon>Prymnesiophyceae</taxon>
        <taxon>Prymnesiales</taxon>
        <taxon>Chrysochromulinaceae</taxon>
        <taxon>Chrysochromulina</taxon>
    </lineage>
</organism>
<dbReference type="Proteomes" id="UP000037460">
    <property type="component" value="Unassembled WGS sequence"/>
</dbReference>
<dbReference type="SUPFAM" id="SSF50129">
    <property type="entry name" value="GroES-like"/>
    <property type="match status" value="1"/>
</dbReference>
<dbReference type="SMART" id="SM00829">
    <property type="entry name" value="PKS_ER"/>
    <property type="match status" value="1"/>
</dbReference>
<dbReference type="GO" id="GO:0005739">
    <property type="term" value="C:mitochondrion"/>
    <property type="evidence" value="ECO:0007669"/>
    <property type="project" value="TreeGrafter"/>
</dbReference>
<proteinExistence type="predicted"/>
<dbReference type="OrthoDB" id="48317at2759"/>
<evidence type="ECO:0000313" key="2">
    <source>
        <dbReference type="EMBL" id="KOO22969.1"/>
    </source>
</evidence>
<dbReference type="InterPro" id="IPR001763">
    <property type="entry name" value="Rhodanese-like_dom"/>
</dbReference>
<dbReference type="InterPro" id="IPR050700">
    <property type="entry name" value="YIM1/Zinc_Alcohol_DH_Fams"/>
</dbReference>
<sequence>MAGFAQSVVNGRIPGFDFAGIVLDAPPGSGFTSGDEVFGIQGPMKGTLAERILVSCAQVAYKPVGISFIEAAVLPLVGITALQVFEQHALQAGQHLLVIGASGGVGHIATQLAHRLGARVTAICSACNAELVRSLGADSVVPYDGGTAAWLPMLERIVRTHGPFHLVFDTVSSHEKRDKEAAYESTIRQAASVPLLAAGLKHQYVVIGASTGSWAKAAIKRVIGLNCFEAGRELFWIDPFRCTAQLAALRQAIDEGKLRPQVSATMSFTDGGVQSAFRQLRSRRVVGKLAVDLSRLQDEDPALGS</sequence>
<evidence type="ECO:0000313" key="3">
    <source>
        <dbReference type="Proteomes" id="UP000037460"/>
    </source>
</evidence>
<reference evidence="3" key="1">
    <citation type="journal article" date="2015" name="PLoS Genet.">
        <title>Genome Sequence and Transcriptome Analyses of Chrysochromulina tobin: Metabolic Tools for Enhanced Algal Fitness in the Prominent Order Prymnesiales (Haptophyceae).</title>
        <authorList>
            <person name="Hovde B.T."/>
            <person name="Deodato C.R."/>
            <person name="Hunsperger H.M."/>
            <person name="Ryken S.A."/>
            <person name="Yost W."/>
            <person name="Jha R.K."/>
            <person name="Patterson J."/>
            <person name="Monnat R.J. Jr."/>
            <person name="Barlow S.B."/>
            <person name="Starkenburg S.R."/>
            <person name="Cattolico R.A."/>
        </authorList>
    </citation>
    <scope>NUCLEOTIDE SEQUENCE</scope>
    <source>
        <strain evidence="3">CCMP291</strain>
    </source>
</reference>
<protein>
    <submittedName>
        <fullName evidence="2">Alcohol dehydrogenase</fullName>
    </submittedName>
</protein>
<dbReference type="AlphaFoldDB" id="A0A0M0J8S3"/>
<dbReference type="GO" id="GO:0016491">
    <property type="term" value="F:oxidoreductase activity"/>
    <property type="evidence" value="ECO:0007669"/>
    <property type="project" value="InterPro"/>
</dbReference>
<keyword evidence="3" id="KW-1185">Reference proteome</keyword>
<comment type="caution">
    <text evidence="2">The sequence shown here is derived from an EMBL/GenBank/DDBJ whole genome shotgun (WGS) entry which is preliminary data.</text>
</comment>
<dbReference type="Gene3D" id="3.40.50.720">
    <property type="entry name" value="NAD(P)-binding Rossmann-like Domain"/>
    <property type="match status" value="1"/>
</dbReference>
<dbReference type="EMBL" id="JWZX01003233">
    <property type="protein sequence ID" value="KOO22969.1"/>
    <property type="molecule type" value="Genomic_DNA"/>
</dbReference>
<dbReference type="Gene3D" id="3.90.180.10">
    <property type="entry name" value="Medium-chain alcohol dehydrogenases, catalytic domain"/>
    <property type="match status" value="1"/>
</dbReference>
<dbReference type="PANTHER" id="PTHR11695">
    <property type="entry name" value="ALCOHOL DEHYDROGENASE RELATED"/>
    <property type="match status" value="1"/>
</dbReference>
<dbReference type="InterPro" id="IPR036291">
    <property type="entry name" value="NAD(P)-bd_dom_sf"/>
</dbReference>
<dbReference type="SUPFAM" id="SSF51735">
    <property type="entry name" value="NAD(P)-binding Rossmann-fold domains"/>
    <property type="match status" value="1"/>
</dbReference>
<accession>A0A0M0J8S3</accession>
<gene>
    <name evidence="2" type="ORF">Ctob_007223</name>
</gene>
<dbReference type="InterPro" id="IPR011032">
    <property type="entry name" value="GroES-like_sf"/>
</dbReference>
<dbReference type="Pfam" id="PF13602">
    <property type="entry name" value="ADH_zinc_N_2"/>
    <property type="match status" value="1"/>
</dbReference>